<dbReference type="GO" id="GO:0051287">
    <property type="term" value="F:NAD binding"/>
    <property type="evidence" value="ECO:0007669"/>
    <property type="project" value="InterPro"/>
</dbReference>
<evidence type="ECO:0000256" key="7">
    <source>
        <dbReference type="ARBA" id="ARBA00023027"/>
    </source>
</evidence>
<comment type="similarity">
    <text evidence="2">Belongs to the non-flavoprotein flavin reductase family. HpaC subfamily.</text>
</comment>
<reference evidence="10" key="1">
    <citation type="submission" date="2017-06" db="EMBL/GenBank/DDBJ databases">
        <authorList>
            <person name="Varghese N."/>
            <person name="Submissions S."/>
        </authorList>
    </citation>
    <scope>NUCLEOTIDE SEQUENCE [LARGE SCALE GENOMIC DNA]</scope>
    <source>
        <strain evidence="10">DSM 22348</strain>
    </source>
</reference>
<dbReference type="PANTHER" id="PTHR30466">
    <property type="entry name" value="FLAVIN REDUCTASE"/>
    <property type="match status" value="1"/>
</dbReference>
<evidence type="ECO:0000313" key="10">
    <source>
        <dbReference type="Proteomes" id="UP000198407"/>
    </source>
</evidence>
<gene>
    <name evidence="9" type="ORF">SAMN05444352_12296</name>
</gene>
<dbReference type="GO" id="GO:0006208">
    <property type="term" value="P:pyrimidine nucleobase catabolic process"/>
    <property type="evidence" value="ECO:0007669"/>
    <property type="project" value="TreeGrafter"/>
</dbReference>
<dbReference type="GO" id="GO:0016651">
    <property type="term" value="F:oxidoreductase activity, acting on NAD(P)H"/>
    <property type="evidence" value="ECO:0007669"/>
    <property type="project" value="InterPro"/>
</dbReference>
<dbReference type="RefSeq" id="WP_042128802.1">
    <property type="nucleotide sequence ID" value="NZ_FZOL01000022.1"/>
</dbReference>
<accession>A0A239JLG2</accession>
<dbReference type="GO" id="GO:0042602">
    <property type="term" value="F:riboflavin reductase (NADPH) activity"/>
    <property type="evidence" value="ECO:0007669"/>
    <property type="project" value="TreeGrafter"/>
</dbReference>
<dbReference type="GO" id="GO:0004497">
    <property type="term" value="F:monooxygenase activity"/>
    <property type="evidence" value="ECO:0007669"/>
    <property type="project" value="UniProtKB-KW"/>
</dbReference>
<dbReference type="STRING" id="1215104.GCA_000730585_00920"/>
<dbReference type="SUPFAM" id="SSF50475">
    <property type="entry name" value="FMN-binding split barrel"/>
    <property type="match status" value="1"/>
</dbReference>
<dbReference type="NCBIfam" id="TIGR02296">
    <property type="entry name" value="HpaC"/>
    <property type="match status" value="1"/>
</dbReference>
<dbReference type="SMART" id="SM00903">
    <property type="entry name" value="Flavin_Reduct"/>
    <property type="match status" value="1"/>
</dbReference>
<feature type="domain" description="Flavin reductase like" evidence="8">
    <location>
        <begin position="12"/>
        <end position="159"/>
    </location>
</feature>
<keyword evidence="6" id="KW-0560">Oxidoreductase</keyword>
<dbReference type="Proteomes" id="UP000198407">
    <property type="component" value="Unassembled WGS sequence"/>
</dbReference>
<evidence type="ECO:0000256" key="4">
    <source>
        <dbReference type="ARBA" id="ARBA00022630"/>
    </source>
</evidence>
<organism evidence="9 10">
    <name type="scientific">Pseudomonas japonica</name>
    <dbReference type="NCBI Taxonomy" id="256466"/>
    <lineage>
        <taxon>Bacteria</taxon>
        <taxon>Pseudomonadati</taxon>
        <taxon>Pseudomonadota</taxon>
        <taxon>Gammaproteobacteria</taxon>
        <taxon>Pseudomonadales</taxon>
        <taxon>Pseudomonadaceae</taxon>
        <taxon>Pseudomonas</taxon>
    </lineage>
</organism>
<dbReference type="InterPro" id="IPR002563">
    <property type="entry name" value="Flavin_Rdtase-like_dom"/>
</dbReference>
<evidence type="ECO:0000259" key="8">
    <source>
        <dbReference type="SMART" id="SM00903"/>
    </source>
</evidence>
<proteinExistence type="inferred from homology"/>
<dbReference type="GO" id="GO:0010181">
    <property type="term" value="F:FMN binding"/>
    <property type="evidence" value="ECO:0007669"/>
    <property type="project" value="InterPro"/>
</dbReference>
<dbReference type="InterPro" id="IPR011982">
    <property type="entry name" value="HPA_mOase_red"/>
</dbReference>
<keyword evidence="5" id="KW-0058">Aromatic hydrocarbons catabolism</keyword>
<keyword evidence="10" id="KW-1185">Reference proteome</keyword>
<keyword evidence="7" id="KW-0520">NAD</keyword>
<dbReference type="OrthoDB" id="6401628at2"/>
<evidence type="ECO:0000313" key="9">
    <source>
        <dbReference type="EMBL" id="SNT06143.1"/>
    </source>
</evidence>
<dbReference type="InterPro" id="IPR050268">
    <property type="entry name" value="NADH-dep_flavin_reductase"/>
</dbReference>
<dbReference type="AlphaFoldDB" id="A0A239JLG2"/>
<evidence type="ECO:0000256" key="5">
    <source>
        <dbReference type="ARBA" id="ARBA00022797"/>
    </source>
</evidence>
<keyword evidence="9" id="KW-0503">Monooxygenase</keyword>
<sequence>MNTQQQAFREAMAHLSAAVSVITSYGPAGRCGITATAVCSVTDTPPTLLVCVNRNSALNAVIKANGRLCVNVLASEHEEVARHFAGITQVTMEQRFGLHDWQLQEAAQPKLSDALASLEGRVTQVQEVGTHSVLLVELEDIQVRDSGDGLVYFSRAFHPLVRPSAAL</sequence>
<evidence type="ECO:0000256" key="3">
    <source>
        <dbReference type="ARBA" id="ARBA00015398"/>
    </source>
</evidence>
<dbReference type="Gene3D" id="2.30.110.10">
    <property type="entry name" value="Electron Transport, Fmn-binding Protein, Chain A"/>
    <property type="match status" value="1"/>
</dbReference>
<dbReference type="GO" id="GO:0042537">
    <property type="term" value="P:benzene-containing compound metabolic process"/>
    <property type="evidence" value="ECO:0007669"/>
    <property type="project" value="InterPro"/>
</dbReference>
<dbReference type="PANTHER" id="PTHR30466:SF1">
    <property type="entry name" value="FMN REDUCTASE (NADH) RUTF"/>
    <property type="match status" value="1"/>
</dbReference>
<comment type="pathway">
    <text evidence="1">Aromatic compound metabolism; 4-hydroxyphenylacetate degradation; pyruvate and succinate semialdehyde from 4-hydroxyphenylacetate: step 1/7.</text>
</comment>
<evidence type="ECO:0000256" key="2">
    <source>
        <dbReference type="ARBA" id="ARBA00006032"/>
    </source>
</evidence>
<dbReference type="InterPro" id="IPR012349">
    <property type="entry name" value="Split_barrel_FMN-bd"/>
</dbReference>
<evidence type="ECO:0000256" key="6">
    <source>
        <dbReference type="ARBA" id="ARBA00023002"/>
    </source>
</evidence>
<keyword evidence="4" id="KW-0285">Flavoprotein</keyword>
<dbReference type="EMBL" id="FZOL01000022">
    <property type="protein sequence ID" value="SNT06143.1"/>
    <property type="molecule type" value="Genomic_DNA"/>
</dbReference>
<name>A0A239JLG2_9PSED</name>
<evidence type="ECO:0000256" key="1">
    <source>
        <dbReference type="ARBA" id="ARBA00005112"/>
    </source>
</evidence>
<protein>
    <recommendedName>
        <fullName evidence="3">4-hydroxyphenylacetate 3-monooxygenase reductase component</fullName>
    </recommendedName>
</protein>
<dbReference type="UniPathway" id="UPA00208">
    <property type="reaction ID" value="UER00416"/>
</dbReference>
<dbReference type="Pfam" id="PF01613">
    <property type="entry name" value="Flavin_Reduct"/>
    <property type="match status" value="1"/>
</dbReference>